<evidence type="ECO:0000259" key="1">
    <source>
        <dbReference type="PROSITE" id="PS50011"/>
    </source>
</evidence>
<dbReference type="GO" id="GO:0005634">
    <property type="term" value="C:nucleus"/>
    <property type="evidence" value="ECO:0007669"/>
    <property type="project" value="TreeGrafter"/>
</dbReference>
<dbReference type="InterPro" id="IPR011009">
    <property type="entry name" value="Kinase-like_dom_sf"/>
</dbReference>
<dbReference type="InterPro" id="IPR000719">
    <property type="entry name" value="Prot_kinase_dom"/>
</dbReference>
<dbReference type="Gene3D" id="1.10.510.10">
    <property type="entry name" value="Transferase(Phosphotransferase) domain 1"/>
    <property type="match status" value="1"/>
</dbReference>
<dbReference type="SUPFAM" id="SSF56112">
    <property type="entry name" value="Protein kinase-like (PK-like)"/>
    <property type="match status" value="1"/>
</dbReference>
<organism evidence="2 3">
    <name type="scientific">Allomyces macrogynus (strain ATCC 38327)</name>
    <name type="common">Allomyces javanicus var. macrogynus</name>
    <dbReference type="NCBI Taxonomy" id="578462"/>
    <lineage>
        <taxon>Eukaryota</taxon>
        <taxon>Fungi</taxon>
        <taxon>Fungi incertae sedis</taxon>
        <taxon>Blastocladiomycota</taxon>
        <taxon>Blastocladiomycetes</taxon>
        <taxon>Blastocladiales</taxon>
        <taxon>Blastocladiaceae</taxon>
        <taxon>Allomyces</taxon>
    </lineage>
</organism>
<sequence length="234" mass="26314">MPKAVRKQLLEIEVMSFLKPYIVQYRIPHFPLLYGFGVCQTSDGNVLHLFMEQLDSDLKSMRGKLTEDQVKSMLLQVLVALYLFHQFGLVHEDMHAGNVMFHRVPKDTCIEYTLPGGRIVIPTYGLFCYIIDYGKVRNVSSASTLDQQDGMQYDVTQILDKLLRDVARTVAITVTADDGLLVLLATYAKDTLFALDTPSFHVPYILDIHAKLFPSPPAPPSQPARGLFAKAPIK</sequence>
<gene>
    <name evidence="2" type="ORF">AMAG_06352</name>
</gene>
<evidence type="ECO:0000313" key="3">
    <source>
        <dbReference type="Proteomes" id="UP000054350"/>
    </source>
</evidence>
<dbReference type="PANTHER" id="PTHR24419:SF18">
    <property type="entry name" value="SERINE_THREONINE-PROTEIN KINASE HASPIN"/>
    <property type="match status" value="1"/>
</dbReference>
<dbReference type="GO" id="GO:0005737">
    <property type="term" value="C:cytoplasm"/>
    <property type="evidence" value="ECO:0007669"/>
    <property type="project" value="TreeGrafter"/>
</dbReference>
<dbReference type="EMBL" id="GG745338">
    <property type="protein sequence ID" value="KNE61537.1"/>
    <property type="molecule type" value="Genomic_DNA"/>
</dbReference>
<dbReference type="PANTHER" id="PTHR24419">
    <property type="entry name" value="INTERLEUKIN-1 RECEPTOR-ASSOCIATED KINASE"/>
    <property type="match status" value="1"/>
</dbReference>
<feature type="domain" description="Protein kinase" evidence="1">
    <location>
        <begin position="1"/>
        <end position="234"/>
    </location>
</feature>
<dbReference type="OrthoDB" id="10261027at2759"/>
<reference evidence="2 3" key="2">
    <citation type="submission" date="2009-11" db="EMBL/GenBank/DDBJ databases">
        <title>The Genome Sequence of Allomyces macrogynus strain ATCC 38327.</title>
        <authorList>
            <consortium name="The Broad Institute Genome Sequencing Platform"/>
            <person name="Russ C."/>
            <person name="Cuomo C."/>
            <person name="Shea T."/>
            <person name="Young S.K."/>
            <person name="Zeng Q."/>
            <person name="Koehrsen M."/>
            <person name="Haas B."/>
            <person name="Borodovsky M."/>
            <person name="Guigo R."/>
            <person name="Alvarado L."/>
            <person name="Berlin A."/>
            <person name="Borenstein D."/>
            <person name="Chen Z."/>
            <person name="Engels R."/>
            <person name="Freedman E."/>
            <person name="Gellesch M."/>
            <person name="Goldberg J."/>
            <person name="Griggs A."/>
            <person name="Gujja S."/>
            <person name="Heiman D."/>
            <person name="Hepburn T."/>
            <person name="Howarth C."/>
            <person name="Jen D."/>
            <person name="Larson L."/>
            <person name="Lewis B."/>
            <person name="Mehta T."/>
            <person name="Park D."/>
            <person name="Pearson M."/>
            <person name="Roberts A."/>
            <person name="Saif S."/>
            <person name="Shenoy N."/>
            <person name="Sisk P."/>
            <person name="Stolte C."/>
            <person name="Sykes S."/>
            <person name="Walk T."/>
            <person name="White J."/>
            <person name="Yandava C."/>
            <person name="Burger G."/>
            <person name="Gray M.W."/>
            <person name="Holland P.W.H."/>
            <person name="King N."/>
            <person name="Lang F.B.F."/>
            <person name="Roger A.J."/>
            <person name="Ruiz-Trillo I."/>
            <person name="Lander E."/>
            <person name="Nusbaum C."/>
        </authorList>
    </citation>
    <scope>NUCLEOTIDE SEQUENCE [LARGE SCALE GENOMIC DNA]</scope>
    <source>
        <strain evidence="2 3">ATCC 38327</strain>
    </source>
</reference>
<proteinExistence type="predicted"/>
<accession>A0A0L0SGG0</accession>
<keyword evidence="2" id="KW-0418">Kinase</keyword>
<dbReference type="GO" id="GO:0072354">
    <property type="term" value="F:histone H3T3 kinase activity"/>
    <property type="evidence" value="ECO:0007669"/>
    <property type="project" value="TreeGrafter"/>
</dbReference>
<dbReference type="VEuPathDB" id="FungiDB:AMAG_06352"/>
<dbReference type="Proteomes" id="UP000054350">
    <property type="component" value="Unassembled WGS sequence"/>
</dbReference>
<reference evidence="2 3" key="1">
    <citation type="submission" date="2009-11" db="EMBL/GenBank/DDBJ databases">
        <title>Annotation of Allomyces macrogynus ATCC 38327.</title>
        <authorList>
            <consortium name="The Broad Institute Genome Sequencing Platform"/>
            <person name="Russ C."/>
            <person name="Cuomo C."/>
            <person name="Burger G."/>
            <person name="Gray M.W."/>
            <person name="Holland P.W.H."/>
            <person name="King N."/>
            <person name="Lang F.B.F."/>
            <person name="Roger A.J."/>
            <person name="Ruiz-Trillo I."/>
            <person name="Young S.K."/>
            <person name="Zeng Q."/>
            <person name="Gargeya S."/>
            <person name="Fitzgerald M."/>
            <person name="Haas B."/>
            <person name="Abouelleil A."/>
            <person name="Alvarado L."/>
            <person name="Arachchi H.M."/>
            <person name="Berlin A."/>
            <person name="Chapman S.B."/>
            <person name="Gearin G."/>
            <person name="Goldberg J."/>
            <person name="Griggs A."/>
            <person name="Gujja S."/>
            <person name="Hansen M."/>
            <person name="Heiman D."/>
            <person name="Howarth C."/>
            <person name="Larimer J."/>
            <person name="Lui A."/>
            <person name="MacDonald P.J.P."/>
            <person name="McCowen C."/>
            <person name="Montmayeur A."/>
            <person name="Murphy C."/>
            <person name="Neiman D."/>
            <person name="Pearson M."/>
            <person name="Priest M."/>
            <person name="Roberts A."/>
            <person name="Saif S."/>
            <person name="Shea T."/>
            <person name="Sisk P."/>
            <person name="Stolte C."/>
            <person name="Sykes S."/>
            <person name="Wortman J."/>
            <person name="Nusbaum C."/>
            <person name="Birren B."/>
        </authorList>
    </citation>
    <scope>NUCLEOTIDE SEQUENCE [LARGE SCALE GENOMIC DNA]</scope>
    <source>
        <strain evidence="2 3">ATCC 38327</strain>
    </source>
</reference>
<dbReference type="PROSITE" id="PS50011">
    <property type="entry name" value="PROTEIN_KINASE_DOM"/>
    <property type="match status" value="1"/>
</dbReference>
<protein>
    <submittedName>
        <fullName evidence="2">Haspin protein kinase</fullName>
    </submittedName>
</protein>
<evidence type="ECO:0000313" key="2">
    <source>
        <dbReference type="EMBL" id="KNE61537.1"/>
    </source>
</evidence>
<dbReference type="GO" id="GO:0005524">
    <property type="term" value="F:ATP binding"/>
    <property type="evidence" value="ECO:0007669"/>
    <property type="project" value="InterPro"/>
</dbReference>
<keyword evidence="2" id="KW-0808">Transferase</keyword>
<dbReference type="AlphaFoldDB" id="A0A0L0SGG0"/>
<dbReference type="GO" id="GO:0035556">
    <property type="term" value="P:intracellular signal transduction"/>
    <property type="evidence" value="ECO:0007669"/>
    <property type="project" value="TreeGrafter"/>
</dbReference>
<dbReference type="GO" id="GO:0000278">
    <property type="term" value="P:mitotic cell cycle"/>
    <property type="evidence" value="ECO:0007669"/>
    <property type="project" value="TreeGrafter"/>
</dbReference>
<keyword evidence="3" id="KW-1185">Reference proteome</keyword>
<name>A0A0L0SGG0_ALLM3</name>